<dbReference type="InterPro" id="IPR036457">
    <property type="entry name" value="PPM-type-like_dom_sf"/>
</dbReference>
<sequence length="256" mass="27220">MSNLTFDVAAAIDRGRREYQEDAVTVDFSAESGVGYVVLADGMGGHAAGDIASEIVVTEMANSLRKHLSSGGIGEIPQLLKDSAEAANASIAEYVSKNRDTQGMGATLVAPVVQDGALYWVSVGDSPLYLFDGEELEQLNEDHSMAPQIDLMAKAGMIDAETARTHPDRNCLTSVLMGAQIPKIDCRKSPMSLAAGNILIVSSDGLQFLEHDTIKAIVAKHKSESSERLASALLDGLQQLDDPDQDNISFAVIKVS</sequence>
<evidence type="ECO:0000313" key="3">
    <source>
        <dbReference type="Proteomes" id="UP000606730"/>
    </source>
</evidence>
<proteinExistence type="predicted"/>
<dbReference type="SMART" id="SM00331">
    <property type="entry name" value="PP2C_SIG"/>
    <property type="match status" value="1"/>
</dbReference>
<accession>A0A917A9U2</accession>
<evidence type="ECO:0000313" key="2">
    <source>
        <dbReference type="EMBL" id="GGE37323.1"/>
    </source>
</evidence>
<dbReference type="RefSeq" id="WP_095596911.1">
    <property type="nucleotide sequence ID" value="NZ_BMKN01000001.1"/>
</dbReference>
<keyword evidence="3" id="KW-1185">Reference proteome</keyword>
<name>A0A917A9U2_9RHOB</name>
<dbReference type="OrthoDB" id="9801841at2"/>
<dbReference type="SUPFAM" id="SSF81606">
    <property type="entry name" value="PP2C-like"/>
    <property type="match status" value="1"/>
</dbReference>
<dbReference type="Gene3D" id="3.60.40.10">
    <property type="entry name" value="PPM-type phosphatase domain"/>
    <property type="match status" value="1"/>
</dbReference>
<dbReference type="AlphaFoldDB" id="A0A917A9U2"/>
<comment type="caution">
    <text evidence="2">The sequence shown here is derived from an EMBL/GenBank/DDBJ whole genome shotgun (WGS) entry which is preliminary data.</text>
</comment>
<dbReference type="PROSITE" id="PS51746">
    <property type="entry name" value="PPM_2"/>
    <property type="match status" value="1"/>
</dbReference>
<dbReference type="Proteomes" id="UP000606730">
    <property type="component" value="Unassembled WGS sequence"/>
</dbReference>
<dbReference type="InterPro" id="IPR001932">
    <property type="entry name" value="PPM-type_phosphatase-like_dom"/>
</dbReference>
<dbReference type="EMBL" id="BMKN01000001">
    <property type="protein sequence ID" value="GGE37323.1"/>
    <property type="molecule type" value="Genomic_DNA"/>
</dbReference>
<protein>
    <submittedName>
        <fullName evidence="2">Phosphatase</fullName>
    </submittedName>
</protein>
<evidence type="ECO:0000259" key="1">
    <source>
        <dbReference type="PROSITE" id="PS51746"/>
    </source>
</evidence>
<dbReference type="Pfam" id="PF13672">
    <property type="entry name" value="PP2C_2"/>
    <property type="match status" value="1"/>
</dbReference>
<dbReference type="SMART" id="SM00332">
    <property type="entry name" value="PP2Cc"/>
    <property type="match status" value="1"/>
</dbReference>
<feature type="domain" description="PPM-type phosphatase" evidence="1">
    <location>
        <begin position="7"/>
        <end position="255"/>
    </location>
</feature>
<reference evidence="2" key="2">
    <citation type="submission" date="2020-09" db="EMBL/GenBank/DDBJ databases">
        <authorList>
            <person name="Sun Q."/>
            <person name="Zhou Y."/>
        </authorList>
    </citation>
    <scope>NUCLEOTIDE SEQUENCE</scope>
    <source>
        <strain evidence="2">CGMCC 1.16012</strain>
    </source>
</reference>
<organism evidence="2 3">
    <name type="scientific">Actibacterium pelagium</name>
    <dbReference type="NCBI Taxonomy" id="2029103"/>
    <lineage>
        <taxon>Bacteria</taxon>
        <taxon>Pseudomonadati</taxon>
        <taxon>Pseudomonadota</taxon>
        <taxon>Alphaproteobacteria</taxon>
        <taxon>Rhodobacterales</taxon>
        <taxon>Roseobacteraceae</taxon>
        <taxon>Actibacterium</taxon>
    </lineage>
</organism>
<gene>
    <name evidence="2" type="ORF">GCM10011517_01320</name>
</gene>
<reference evidence="2" key="1">
    <citation type="journal article" date="2014" name="Int. J. Syst. Evol. Microbiol.">
        <title>Complete genome sequence of Corynebacterium casei LMG S-19264T (=DSM 44701T), isolated from a smear-ripened cheese.</title>
        <authorList>
            <consortium name="US DOE Joint Genome Institute (JGI-PGF)"/>
            <person name="Walter F."/>
            <person name="Albersmeier A."/>
            <person name="Kalinowski J."/>
            <person name="Ruckert C."/>
        </authorList>
    </citation>
    <scope>NUCLEOTIDE SEQUENCE</scope>
    <source>
        <strain evidence="2">CGMCC 1.16012</strain>
    </source>
</reference>
<dbReference type="CDD" id="cd00143">
    <property type="entry name" value="PP2Cc"/>
    <property type="match status" value="1"/>
</dbReference>